<proteinExistence type="predicted"/>
<keyword evidence="1" id="KW-0732">Signal</keyword>
<sequence length="110" mass="11764">MEDLRTMARKAIVAALAFGLATAGVTAVSAQEALSPADLTRIRDSAPNCDEHPNFPWIGRVAGNAEGIAGNSMPVSFVGCFPDESECEAWKMRTSSVVTSTLVQYSCRQR</sequence>
<reference evidence="2 3" key="1">
    <citation type="submission" date="2018-05" db="EMBL/GenBank/DDBJ databases">
        <title>Acuticoccus sediminis sp. nov., isolated from deep-sea sediment of Indian Ocean.</title>
        <authorList>
            <person name="Liu X."/>
            <person name="Lai Q."/>
            <person name="Du Y."/>
            <person name="Sun F."/>
            <person name="Zhang X."/>
            <person name="Wang S."/>
            <person name="Shao Z."/>
        </authorList>
    </citation>
    <scope>NUCLEOTIDE SEQUENCE [LARGE SCALE GENOMIC DNA]</scope>
    <source>
        <strain evidence="2 3">PTG4-2</strain>
    </source>
</reference>
<organism evidence="2 3">
    <name type="scientific">Acuticoccus sediminis</name>
    <dbReference type="NCBI Taxonomy" id="2184697"/>
    <lineage>
        <taxon>Bacteria</taxon>
        <taxon>Pseudomonadati</taxon>
        <taxon>Pseudomonadota</taxon>
        <taxon>Alphaproteobacteria</taxon>
        <taxon>Hyphomicrobiales</taxon>
        <taxon>Amorphaceae</taxon>
        <taxon>Acuticoccus</taxon>
    </lineage>
</organism>
<comment type="caution">
    <text evidence="2">The sequence shown here is derived from an EMBL/GenBank/DDBJ whole genome shotgun (WGS) entry which is preliminary data.</text>
</comment>
<protein>
    <submittedName>
        <fullName evidence="2">Uncharacterized protein</fullName>
    </submittedName>
</protein>
<name>A0A8B2NRI8_9HYPH</name>
<keyword evidence="3" id="KW-1185">Reference proteome</keyword>
<evidence type="ECO:0000313" key="2">
    <source>
        <dbReference type="EMBL" id="RAI00679.1"/>
    </source>
</evidence>
<feature type="chain" id="PRO_5032742888" evidence="1">
    <location>
        <begin position="24"/>
        <end position="110"/>
    </location>
</feature>
<accession>A0A8B2NRI8</accession>
<evidence type="ECO:0000313" key="3">
    <source>
        <dbReference type="Proteomes" id="UP000249590"/>
    </source>
</evidence>
<dbReference type="EMBL" id="QHHQ01000003">
    <property type="protein sequence ID" value="RAI00679.1"/>
    <property type="molecule type" value="Genomic_DNA"/>
</dbReference>
<feature type="signal peptide" evidence="1">
    <location>
        <begin position="1"/>
        <end position="23"/>
    </location>
</feature>
<dbReference type="AlphaFoldDB" id="A0A8B2NRI8"/>
<dbReference type="Proteomes" id="UP000249590">
    <property type="component" value="Unassembled WGS sequence"/>
</dbReference>
<gene>
    <name evidence="2" type="ORF">DLJ53_15620</name>
</gene>
<evidence type="ECO:0000256" key="1">
    <source>
        <dbReference type="SAM" id="SignalP"/>
    </source>
</evidence>